<keyword evidence="1" id="KW-0808">Transferase</keyword>
<dbReference type="GeneID" id="14920649"/>
<evidence type="ECO:0000313" key="1">
    <source>
        <dbReference type="EMBL" id="ELR19810.1"/>
    </source>
</evidence>
<gene>
    <name evidence="1" type="ORF">ACA1_133120</name>
</gene>
<dbReference type="PANTHER" id="PTHR14614:SF159">
    <property type="entry name" value="METHYLTRANSFERASE"/>
    <property type="match status" value="1"/>
</dbReference>
<reference evidence="1 2" key="1">
    <citation type="journal article" date="2013" name="Genome Biol.">
        <title>Genome of Acanthamoeba castellanii highlights extensive lateral gene transfer and early evolution of tyrosine kinase signaling.</title>
        <authorList>
            <person name="Clarke M."/>
            <person name="Lohan A.J."/>
            <person name="Liu B."/>
            <person name="Lagkouvardos I."/>
            <person name="Roy S."/>
            <person name="Zafar N."/>
            <person name="Bertelli C."/>
            <person name="Schilde C."/>
            <person name="Kianianmomeni A."/>
            <person name="Burglin T.R."/>
            <person name="Frech C."/>
            <person name="Turcotte B."/>
            <person name="Kopec K.O."/>
            <person name="Synnott J.M."/>
            <person name="Choo C."/>
            <person name="Paponov I."/>
            <person name="Finkler A."/>
            <person name="Soon Heng Tan C."/>
            <person name="Hutchins A.P."/>
            <person name="Weinmeier T."/>
            <person name="Rattei T."/>
            <person name="Chu J.S."/>
            <person name="Gimenez G."/>
            <person name="Irimia M."/>
            <person name="Rigden D.J."/>
            <person name="Fitzpatrick D.A."/>
            <person name="Lorenzo-Morales J."/>
            <person name="Bateman A."/>
            <person name="Chiu C.H."/>
            <person name="Tang P."/>
            <person name="Hegemann P."/>
            <person name="Fromm H."/>
            <person name="Raoult D."/>
            <person name="Greub G."/>
            <person name="Miranda-Saavedra D."/>
            <person name="Chen N."/>
            <person name="Nash P."/>
            <person name="Ginger M.L."/>
            <person name="Horn M."/>
            <person name="Schaap P."/>
            <person name="Caler L."/>
            <person name="Loftus B."/>
        </authorList>
    </citation>
    <scope>NUCLEOTIDE SEQUENCE [LARGE SCALE GENOMIC DNA]</scope>
    <source>
        <strain evidence="1 2">Neff</strain>
    </source>
</reference>
<dbReference type="AlphaFoldDB" id="L8H3M1"/>
<dbReference type="PANTHER" id="PTHR14614">
    <property type="entry name" value="HEPATOCELLULAR CARCINOMA-ASSOCIATED ANTIGEN"/>
    <property type="match status" value="1"/>
</dbReference>
<dbReference type="Gene3D" id="3.40.50.150">
    <property type="entry name" value="Vaccinia Virus protein VP39"/>
    <property type="match status" value="1"/>
</dbReference>
<dbReference type="KEGG" id="acan:ACA1_133120"/>
<protein>
    <submittedName>
        <fullName evidence="1">Methyltransferase, putatative</fullName>
    </submittedName>
</protein>
<evidence type="ECO:0000313" key="2">
    <source>
        <dbReference type="Proteomes" id="UP000011083"/>
    </source>
</evidence>
<proteinExistence type="predicted"/>
<name>L8H3M1_ACACF</name>
<dbReference type="VEuPathDB" id="AmoebaDB:ACA1_133120"/>
<dbReference type="EMBL" id="KB007930">
    <property type="protein sequence ID" value="ELR19810.1"/>
    <property type="molecule type" value="Genomic_DNA"/>
</dbReference>
<sequence length="258" mass="29136">AHLPTDDPNFGHWEAIFGRKKSKRRTVGFGKLDKKRKACYLRELSIVDAGVGCAVWDAAIIQARWILENENVFAGKQVIELGSGVGLPGLTAAYFAANVVLTDHLTELVDNLKYNIEINSNVEMDGGRLNATKDISKCTTAAYLNWHEIDQPGFDQPELELADIMLGSELTYMEKNVDPLIRVVKKYLKPDGVFYHVLSDDRTGVSTFLRKMEEDGWECHVVPVPERILEVGQFTGQRWETYRLYTFKRPGSPYPVAQ</sequence>
<dbReference type="OrthoDB" id="407325at2759"/>
<dbReference type="GO" id="GO:0032259">
    <property type="term" value="P:methylation"/>
    <property type="evidence" value="ECO:0007669"/>
    <property type="project" value="UniProtKB-KW"/>
</dbReference>
<keyword evidence="2" id="KW-1185">Reference proteome</keyword>
<feature type="non-terminal residue" evidence="1">
    <location>
        <position position="258"/>
    </location>
</feature>
<dbReference type="RefSeq" id="XP_004341910.1">
    <property type="nucleotide sequence ID" value="XM_004341862.1"/>
</dbReference>
<dbReference type="InterPro" id="IPR019410">
    <property type="entry name" value="Methyltransf_16"/>
</dbReference>
<keyword evidence="1" id="KW-0489">Methyltransferase</keyword>
<dbReference type="Proteomes" id="UP000011083">
    <property type="component" value="Unassembled WGS sequence"/>
</dbReference>
<dbReference type="SUPFAM" id="SSF53335">
    <property type="entry name" value="S-adenosyl-L-methionine-dependent methyltransferases"/>
    <property type="match status" value="1"/>
</dbReference>
<organism evidence="1 2">
    <name type="scientific">Acanthamoeba castellanii (strain ATCC 30010 / Neff)</name>
    <dbReference type="NCBI Taxonomy" id="1257118"/>
    <lineage>
        <taxon>Eukaryota</taxon>
        <taxon>Amoebozoa</taxon>
        <taxon>Discosea</taxon>
        <taxon>Longamoebia</taxon>
        <taxon>Centramoebida</taxon>
        <taxon>Acanthamoebidae</taxon>
        <taxon>Acanthamoeba</taxon>
    </lineage>
</organism>
<dbReference type="GO" id="GO:0008168">
    <property type="term" value="F:methyltransferase activity"/>
    <property type="evidence" value="ECO:0007669"/>
    <property type="project" value="UniProtKB-KW"/>
</dbReference>
<accession>L8H3M1</accession>
<dbReference type="OMA" id="HIWEAGI"/>
<dbReference type="InterPro" id="IPR029063">
    <property type="entry name" value="SAM-dependent_MTases_sf"/>
</dbReference>
<dbReference type="Pfam" id="PF10294">
    <property type="entry name" value="Methyltransf_16"/>
    <property type="match status" value="1"/>
</dbReference>